<feature type="compositionally biased region" description="Basic residues" evidence="3">
    <location>
        <begin position="390"/>
        <end position="399"/>
    </location>
</feature>
<gene>
    <name evidence="6" type="ORF">EEDITHA_LOCUS13354</name>
</gene>
<feature type="compositionally biased region" description="Low complexity" evidence="3">
    <location>
        <begin position="339"/>
        <end position="351"/>
    </location>
</feature>
<dbReference type="Gene3D" id="1.10.150.130">
    <property type="match status" value="1"/>
</dbReference>
<feature type="compositionally biased region" description="Basic and acidic residues" evidence="3">
    <location>
        <begin position="372"/>
        <end position="383"/>
    </location>
</feature>
<dbReference type="InterPro" id="IPR043502">
    <property type="entry name" value="DNA/RNA_pol_sf"/>
</dbReference>
<dbReference type="GO" id="GO:0015074">
    <property type="term" value="P:DNA integration"/>
    <property type="evidence" value="ECO:0007669"/>
    <property type="project" value="InterPro"/>
</dbReference>
<reference evidence="6" key="1">
    <citation type="submission" date="2022-03" db="EMBL/GenBank/DDBJ databases">
        <authorList>
            <person name="Tunstrom K."/>
        </authorList>
    </citation>
    <scope>NUCLEOTIDE SEQUENCE</scope>
</reference>
<dbReference type="CDD" id="cd09275">
    <property type="entry name" value="RNase_HI_RT_DIRS1"/>
    <property type="match status" value="1"/>
</dbReference>
<dbReference type="SUPFAM" id="SSF56349">
    <property type="entry name" value="DNA breaking-rejoining enzymes"/>
    <property type="match status" value="1"/>
</dbReference>
<dbReference type="InterPro" id="IPR000477">
    <property type="entry name" value="RT_dom"/>
</dbReference>
<dbReference type="GO" id="GO:0071897">
    <property type="term" value="P:DNA biosynthetic process"/>
    <property type="evidence" value="ECO:0007669"/>
    <property type="project" value="UniProtKB-ARBA"/>
</dbReference>
<dbReference type="AlphaFoldDB" id="A0AAU9UFX0"/>
<dbReference type="InterPro" id="IPR010998">
    <property type="entry name" value="Integrase_recombinase_N"/>
</dbReference>
<dbReference type="Pfam" id="PF00078">
    <property type="entry name" value="RVT_1"/>
    <property type="match status" value="1"/>
</dbReference>
<feature type="region of interest" description="Disordered" evidence="3">
    <location>
        <begin position="330"/>
        <end position="399"/>
    </location>
</feature>
<feature type="compositionally biased region" description="Low complexity" evidence="3">
    <location>
        <begin position="37"/>
        <end position="67"/>
    </location>
</feature>
<comment type="caution">
    <text evidence="6">The sequence shown here is derived from an EMBL/GenBank/DDBJ whole genome shotgun (WGS) entry which is preliminary data.</text>
</comment>
<dbReference type="PROSITE" id="PS51898">
    <property type="entry name" value="TYR_RECOMBINASE"/>
    <property type="match status" value="1"/>
</dbReference>
<evidence type="ECO:0000256" key="2">
    <source>
        <dbReference type="ARBA" id="ARBA00023172"/>
    </source>
</evidence>
<dbReference type="InterPro" id="IPR011010">
    <property type="entry name" value="DNA_brk_join_enz"/>
</dbReference>
<dbReference type="InterPro" id="IPR043128">
    <property type="entry name" value="Rev_trsase/Diguanyl_cyclase"/>
</dbReference>
<dbReference type="Gene3D" id="3.30.70.270">
    <property type="match status" value="1"/>
</dbReference>
<evidence type="ECO:0000256" key="1">
    <source>
        <dbReference type="ARBA" id="ARBA00023125"/>
    </source>
</evidence>
<evidence type="ECO:0000259" key="4">
    <source>
        <dbReference type="PROSITE" id="PS50878"/>
    </source>
</evidence>
<dbReference type="PROSITE" id="PS50878">
    <property type="entry name" value="RT_POL"/>
    <property type="match status" value="1"/>
</dbReference>
<protein>
    <recommendedName>
        <fullName evidence="8">Reverse transcriptase domain-containing protein</fullName>
    </recommendedName>
</protein>
<dbReference type="GO" id="GO:0006310">
    <property type="term" value="P:DNA recombination"/>
    <property type="evidence" value="ECO:0007669"/>
    <property type="project" value="UniProtKB-KW"/>
</dbReference>
<accession>A0AAU9UFX0</accession>
<evidence type="ECO:0000313" key="6">
    <source>
        <dbReference type="EMBL" id="CAH2098215.1"/>
    </source>
</evidence>
<evidence type="ECO:0000313" key="7">
    <source>
        <dbReference type="Proteomes" id="UP001153954"/>
    </source>
</evidence>
<dbReference type="InterPro" id="IPR013762">
    <property type="entry name" value="Integrase-like_cat_sf"/>
</dbReference>
<organism evidence="6 7">
    <name type="scientific">Euphydryas editha</name>
    <name type="common">Edith's checkerspot</name>
    <dbReference type="NCBI Taxonomy" id="104508"/>
    <lineage>
        <taxon>Eukaryota</taxon>
        <taxon>Metazoa</taxon>
        <taxon>Ecdysozoa</taxon>
        <taxon>Arthropoda</taxon>
        <taxon>Hexapoda</taxon>
        <taxon>Insecta</taxon>
        <taxon>Pterygota</taxon>
        <taxon>Neoptera</taxon>
        <taxon>Endopterygota</taxon>
        <taxon>Lepidoptera</taxon>
        <taxon>Glossata</taxon>
        <taxon>Ditrysia</taxon>
        <taxon>Papilionoidea</taxon>
        <taxon>Nymphalidae</taxon>
        <taxon>Nymphalinae</taxon>
        <taxon>Euphydryas</taxon>
    </lineage>
</organism>
<feature type="region of interest" description="Disordered" evidence="3">
    <location>
        <begin position="24"/>
        <end position="83"/>
    </location>
</feature>
<feature type="domain" description="Tyr recombinase" evidence="5">
    <location>
        <begin position="1047"/>
        <end position="1254"/>
    </location>
</feature>
<dbReference type="SUPFAM" id="SSF56672">
    <property type="entry name" value="DNA/RNA polymerases"/>
    <property type="match status" value="1"/>
</dbReference>
<dbReference type="Gene3D" id="1.10.443.10">
    <property type="entry name" value="Intergrase catalytic core"/>
    <property type="match status" value="1"/>
</dbReference>
<dbReference type="EMBL" id="CAKOGL010000019">
    <property type="protein sequence ID" value="CAH2098215.1"/>
    <property type="molecule type" value="Genomic_DNA"/>
</dbReference>
<dbReference type="CDD" id="cd01647">
    <property type="entry name" value="RT_LTR"/>
    <property type="match status" value="1"/>
</dbReference>
<dbReference type="Gene3D" id="3.10.10.10">
    <property type="entry name" value="HIV Type 1 Reverse Transcriptase, subunit A, domain 1"/>
    <property type="match status" value="1"/>
</dbReference>
<keyword evidence="2" id="KW-0233">DNA recombination</keyword>
<dbReference type="InterPro" id="IPR002104">
    <property type="entry name" value="Integrase_catalytic"/>
</dbReference>
<keyword evidence="7" id="KW-1185">Reference proteome</keyword>
<dbReference type="PANTHER" id="PTHR33050:SF7">
    <property type="entry name" value="RIBONUCLEASE H"/>
    <property type="match status" value="1"/>
</dbReference>
<name>A0AAU9UFX0_EUPED</name>
<dbReference type="PANTHER" id="PTHR33050">
    <property type="entry name" value="REVERSE TRANSCRIPTASE DOMAIN-CONTAINING PROTEIN"/>
    <property type="match status" value="1"/>
</dbReference>
<dbReference type="InterPro" id="IPR052055">
    <property type="entry name" value="Hepadnavirus_pol/RT"/>
</dbReference>
<sequence length="1263" mass="143560">MGKRKRDVSENYELIAYKIKKLEQKLMRTRRRDRQRTPLSRRLSESTSDSSRSSSSSNTSSSSSSRSGRGQAGTTDRELPPETLCIEGVPISSRNATTAAATAATPLPSTSAGVASEYPPERIISLPGTSAVATSRENNEQLSATEPAGILDDELLSILGEDPSLVRSYGEDIQLDLASRLQHIARTGLPKEVRKELMDKYLPPANCTLIEAPILNPEVVAAVSEAVLKRDKGMELRQKQRTSAISCVAKALTLLMSSEPRNTVLIQILMDAIKLMCDSQNTESTIRRNFVLNTLKKDLKDQLQATKIDKLLFSENLADTLKAAKAISKSGADLKETPSKQQSTKTKQPQKYLNWRGPPQNHRQKGTQRTKQPADKGRTDRPSKPPSRPSKYRSNNRLKQTHIHAKRVLSAMEKIKYERSINDLLTIGAITECQPCQDQFLSSIFLVPKPNGKYRFILNLKSLNKFIDTSHFKLEDLRTALKLISKNSFMSTIDLKDAYFLIRIHDSSKKYLRFEFDNKIYEFNVLPFGLNTAPFIFTKIMKPVISLLRSCGYLSTIYLDDILLISNSHESCLENISVTTRFLEALGFIINREKSNLSPSTTCKFLGFIIDSSKMQVTLPKDKILKIQTEINKFRNLRRCKVREFARLVGLLISVCPAVKYGWLYTKAFERCKYLNLKDDEDYDKYMTISSSMLPDLDWWSRAILHPVNDIKQNDYCLEIYSDASTTGWGAACSGKRASGMWTDRERLYHINQLEILAAFFGLKIFAKSYRDCQIILRIDSTTAIAYINRMGSVQFPHLTSVARKLWQWCEERNLFIFASYISSVENVIADEESRRIHPDIEWELSDFAFQKIINHFGNPEIDIFASRLNKKCIKYISWHRDPDAFTIDAFTISWSNFYFYSFPPFSVILKALRKIINDRAKGIMQSRDVSEDYPGCRNLIRTALLKRNVPQSSIHIMLASLSDNSIKQYDTSLRKWFIFCKNNHINLHLKSATNVINFLTQLYEAGAGYGTLNSCRSALSLFLGQEIADDDLIKRFLKGIFRLRPPLPKYNITWDTSMVLNSLADWYPNDALSLEKLSKKLATLLALTTAHRLQTISKINIKNIEIYSNEIHIKIPDLIKSSRPGSTQPLLILPIFYERPEICPVVTLRCYLNKTQSLRNHDSLFLSIRKPHMPITSQTLSRWIKLTLSDCGIDVSIFTAHSTRHAATSKAHALGVNMDLIRKTAGWSGSSQTFGKFYNRNIIVNLNQDGSFARNIMSDSIL</sequence>
<dbReference type="GO" id="GO:0003677">
    <property type="term" value="F:DNA binding"/>
    <property type="evidence" value="ECO:0007669"/>
    <property type="project" value="UniProtKB-KW"/>
</dbReference>
<feature type="domain" description="Reverse transcriptase" evidence="4">
    <location>
        <begin position="428"/>
        <end position="610"/>
    </location>
</feature>
<evidence type="ECO:0000256" key="3">
    <source>
        <dbReference type="SAM" id="MobiDB-lite"/>
    </source>
</evidence>
<proteinExistence type="predicted"/>
<keyword evidence="1" id="KW-0238">DNA-binding</keyword>
<dbReference type="Proteomes" id="UP001153954">
    <property type="component" value="Unassembled WGS sequence"/>
</dbReference>
<dbReference type="Pfam" id="PF00589">
    <property type="entry name" value="Phage_integrase"/>
    <property type="match status" value="1"/>
</dbReference>
<evidence type="ECO:0000259" key="5">
    <source>
        <dbReference type="PROSITE" id="PS51898"/>
    </source>
</evidence>
<evidence type="ECO:0008006" key="8">
    <source>
        <dbReference type="Google" id="ProtNLM"/>
    </source>
</evidence>